<dbReference type="SUPFAM" id="SSF55811">
    <property type="entry name" value="Nudix"/>
    <property type="match status" value="1"/>
</dbReference>
<evidence type="ECO:0000256" key="1">
    <source>
        <dbReference type="ARBA" id="ARBA00022801"/>
    </source>
</evidence>
<dbReference type="Gene3D" id="3.90.79.10">
    <property type="entry name" value="Nucleoside Triphosphate Pyrophosphohydrolase"/>
    <property type="match status" value="1"/>
</dbReference>
<evidence type="ECO:0000259" key="2">
    <source>
        <dbReference type="PROSITE" id="PS51462"/>
    </source>
</evidence>
<dbReference type="PANTHER" id="PTHR43736">
    <property type="entry name" value="ADP-RIBOSE PYROPHOSPHATASE"/>
    <property type="match status" value="1"/>
</dbReference>
<dbReference type="InterPro" id="IPR000086">
    <property type="entry name" value="NUDIX_hydrolase_dom"/>
</dbReference>
<sequence>MPHIHDKIDYCVEVFIVHKNKVLLRMHDKYNIWLSVGGHIELDEDPIEAAYREVKEEVGLEVKIVGEAHGPKNGEAENRGYKYLIPPRYLGRHPVNENHEHIAFVYFATADTDQITDSTNEHERTHTRWVNTEELEKMELIPNVRFYATEALKELGK</sequence>
<dbReference type="GO" id="GO:0016787">
    <property type="term" value="F:hydrolase activity"/>
    <property type="evidence" value="ECO:0007669"/>
    <property type="project" value="UniProtKB-KW"/>
</dbReference>
<feature type="domain" description="Nudix hydrolase" evidence="2">
    <location>
        <begin position="7"/>
        <end position="153"/>
    </location>
</feature>
<protein>
    <submittedName>
        <fullName evidence="3">NUDIX hydrolase</fullName>
    </submittedName>
</protein>
<organism evidence="3 4">
    <name type="scientific">Candidatus Nomurabacteria bacterium GW2011_GWF2_43_24</name>
    <dbReference type="NCBI Taxonomy" id="1618778"/>
    <lineage>
        <taxon>Bacteria</taxon>
        <taxon>Candidatus Nomuraibacteriota</taxon>
    </lineage>
</organism>
<accession>A0A0G1EN51</accession>
<evidence type="ECO:0000313" key="3">
    <source>
        <dbReference type="EMBL" id="KKT11410.1"/>
    </source>
</evidence>
<dbReference type="Proteomes" id="UP000033907">
    <property type="component" value="Unassembled WGS sequence"/>
</dbReference>
<dbReference type="InterPro" id="IPR020084">
    <property type="entry name" value="NUDIX_hydrolase_CS"/>
</dbReference>
<name>A0A0G1EN51_9BACT</name>
<comment type="caution">
    <text evidence="3">The sequence shown here is derived from an EMBL/GenBank/DDBJ whole genome shotgun (WGS) entry which is preliminary data.</text>
</comment>
<dbReference type="Pfam" id="PF00293">
    <property type="entry name" value="NUDIX"/>
    <property type="match status" value="1"/>
</dbReference>
<dbReference type="EMBL" id="LCGH01000006">
    <property type="protein sequence ID" value="KKT11410.1"/>
    <property type="molecule type" value="Genomic_DNA"/>
</dbReference>
<dbReference type="AlphaFoldDB" id="A0A0G1EN51"/>
<reference evidence="3 4" key="1">
    <citation type="journal article" date="2015" name="Nature">
        <title>rRNA introns, odd ribosomes, and small enigmatic genomes across a large radiation of phyla.</title>
        <authorList>
            <person name="Brown C.T."/>
            <person name="Hug L.A."/>
            <person name="Thomas B.C."/>
            <person name="Sharon I."/>
            <person name="Castelle C.J."/>
            <person name="Singh A."/>
            <person name="Wilkins M.J."/>
            <person name="Williams K.H."/>
            <person name="Banfield J.F."/>
        </authorList>
    </citation>
    <scope>NUCLEOTIDE SEQUENCE [LARGE SCALE GENOMIC DNA]</scope>
</reference>
<keyword evidence="1 3" id="KW-0378">Hydrolase</keyword>
<dbReference type="PANTHER" id="PTHR43736:SF1">
    <property type="entry name" value="DIHYDRONEOPTERIN TRIPHOSPHATE DIPHOSPHATASE"/>
    <property type="match status" value="1"/>
</dbReference>
<dbReference type="InterPro" id="IPR015797">
    <property type="entry name" value="NUDIX_hydrolase-like_dom_sf"/>
</dbReference>
<evidence type="ECO:0000313" key="4">
    <source>
        <dbReference type="Proteomes" id="UP000033907"/>
    </source>
</evidence>
<dbReference type="PROSITE" id="PS00893">
    <property type="entry name" value="NUDIX_BOX"/>
    <property type="match status" value="1"/>
</dbReference>
<gene>
    <name evidence="3" type="ORF">UV91_C0006G0039</name>
</gene>
<dbReference type="PROSITE" id="PS51462">
    <property type="entry name" value="NUDIX"/>
    <property type="match status" value="1"/>
</dbReference>
<proteinExistence type="predicted"/>